<dbReference type="GeneID" id="38786050"/>
<dbReference type="RefSeq" id="XP_027620046.1">
    <property type="nucleotide sequence ID" value="XM_027764245.1"/>
</dbReference>
<dbReference type="InParanoid" id="A0A401H406"/>
<evidence type="ECO:0000313" key="1">
    <source>
        <dbReference type="EMBL" id="GBE89133.1"/>
    </source>
</evidence>
<dbReference type="STRING" id="139825.A0A401H406"/>
<protein>
    <recommendedName>
        <fullName evidence="3">Nucleotidyltransferase family protein</fullName>
    </recommendedName>
</protein>
<dbReference type="EMBL" id="BFAD01000015">
    <property type="protein sequence ID" value="GBE89133.1"/>
    <property type="molecule type" value="Genomic_DNA"/>
</dbReference>
<reference evidence="1 2" key="1">
    <citation type="journal article" date="2018" name="Sci. Rep.">
        <title>Genome sequence of the cauliflower mushroom Sparassis crispa (Hanabiratake) and its association with beneficial usage.</title>
        <authorList>
            <person name="Kiyama R."/>
            <person name="Furutani Y."/>
            <person name="Kawaguchi K."/>
            <person name="Nakanishi T."/>
        </authorList>
    </citation>
    <scope>NUCLEOTIDE SEQUENCE [LARGE SCALE GENOMIC DNA]</scope>
</reference>
<organism evidence="1 2">
    <name type="scientific">Sparassis crispa</name>
    <dbReference type="NCBI Taxonomy" id="139825"/>
    <lineage>
        <taxon>Eukaryota</taxon>
        <taxon>Fungi</taxon>
        <taxon>Dikarya</taxon>
        <taxon>Basidiomycota</taxon>
        <taxon>Agaricomycotina</taxon>
        <taxon>Agaricomycetes</taxon>
        <taxon>Polyporales</taxon>
        <taxon>Sparassidaceae</taxon>
        <taxon>Sparassis</taxon>
    </lineage>
</organism>
<name>A0A401H406_9APHY</name>
<keyword evidence="2" id="KW-1185">Reference proteome</keyword>
<evidence type="ECO:0000313" key="2">
    <source>
        <dbReference type="Proteomes" id="UP000287166"/>
    </source>
</evidence>
<sequence length="191" mass="21330">MHETRRLLEAAAALSQLLRARGVPHAFYGSVMTAVLSNAPLADEIFCIVEGGSTHPFRRVRQACAGSPDITTTVSSWSSRLHATYHRLIPRIDIEILPAGEEGPLHLDSTTTVTIASIPFLTISEFIRAKLKAWTIRAMEKDAQDIAFAISRYWDKVDINRIPEQEMNTFVRQYHTAALGWAALKQKYGIP</sequence>
<dbReference type="Proteomes" id="UP000287166">
    <property type="component" value="Unassembled WGS sequence"/>
</dbReference>
<proteinExistence type="predicted"/>
<dbReference type="AlphaFoldDB" id="A0A401H406"/>
<dbReference type="OrthoDB" id="3168582at2759"/>
<gene>
    <name evidence="1" type="ORF">SCP_1501380</name>
</gene>
<accession>A0A401H406</accession>
<evidence type="ECO:0008006" key="3">
    <source>
        <dbReference type="Google" id="ProtNLM"/>
    </source>
</evidence>
<comment type="caution">
    <text evidence="1">The sequence shown here is derived from an EMBL/GenBank/DDBJ whole genome shotgun (WGS) entry which is preliminary data.</text>
</comment>